<keyword evidence="2" id="KW-1185">Reference proteome</keyword>
<proteinExistence type="predicted"/>
<reference evidence="1 2" key="1">
    <citation type="submission" date="2023-04" db="EMBL/GenBank/DDBJ databases">
        <title>Marinoamorphus aggregata gen. nov., sp. Nov., isolate from tissue of brittle star Ophioplocus japonicus.</title>
        <authorList>
            <person name="Kawano K."/>
            <person name="Sawayama S."/>
            <person name="Nakagawa S."/>
        </authorList>
    </citation>
    <scope>NUCLEOTIDE SEQUENCE [LARGE SCALE GENOMIC DNA]</scope>
    <source>
        <strain evidence="1 2">NKW23</strain>
    </source>
</reference>
<accession>A0ABQ6LNT3</accession>
<evidence type="ECO:0000313" key="1">
    <source>
        <dbReference type="EMBL" id="GMG84828.1"/>
    </source>
</evidence>
<sequence>MAELQGLPRRTLTSRFLPAPAGIRPDRIVWSIQSGRIGSLGPMMRACPFCQVPQRCFGRPPVGARAKAGTIRIPAYPKTRRGVRSTEGNANSYGVRALIRSDRVPRRRQ</sequence>
<evidence type="ECO:0000313" key="2">
    <source>
        <dbReference type="Proteomes" id="UP001239909"/>
    </source>
</evidence>
<dbReference type="Proteomes" id="UP001239909">
    <property type="component" value="Unassembled WGS sequence"/>
</dbReference>
<gene>
    <name evidence="1" type="ORF">LNKW23_40440</name>
</gene>
<organism evidence="1 2">
    <name type="scientific">Paralimibaculum aggregatum</name>
    <dbReference type="NCBI Taxonomy" id="3036245"/>
    <lineage>
        <taxon>Bacteria</taxon>
        <taxon>Pseudomonadati</taxon>
        <taxon>Pseudomonadota</taxon>
        <taxon>Alphaproteobacteria</taxon>
        <taxon>Rhodobacterales</taxon>
        <taxon>Paracoccaceae</taxon>
        <taxon>Paralimibaculum</taxon>
    </lineage>
</organism>
<dbReference type="EMBL" id="BSYI01000044">
    <property type="protein sequence ID" value="GMG84828.1"/>
    <property type="molecule type" value="Genomic_DNA"/>
</dbReference>
<name>A0ABQ6LNT3_9RHOB</name>
<comment type="caution">
    <text evidence="1">The sequence shown here is derived from an EMBL/GenBank/DDBJ whole genome shotgun (WGS) entry which is preliminary data.</text>
</comment>
<protein>
    <submittedName>
        <fullName evidence="1">Uncharacterized protein</fullName>
    </submittedName>
</protein>